<dbReference type="Gene3D" id="2.102.10.10">
    <property type="entry name" value="Rieske [2Fe-2S] iron-sulphur domain"/>
    <property type="match status" value="1"/>
</dbReference>
<evidence type="ECO:0000256" key="9">
    <source>
        <dbReference type="ARBA" id="ARBA00022714"/>
    </source>
</evidence>
<keyword evidence="8" id="KW-0812">Transmembrane</keyword>
<evidence type="ECO:0000256" key="1">
    <source>
        <dbReference type="ARBA" id="ARBA00002444"/>
    </source>
</evidence>
<organism evidence="22 23">
    <name type="scientific">Massilia terrae</name>
    <dbReference type="NCBI Taxonomy" id="1811224"/>
    <lineage>
        <taxon>Bacteria</taxon>
        <taxon>Pseudomonadati</taxon>
        <taxon>Pseudomonadota</taxon>
        <taxon>Betaproteobacteria</taxon>
        <taxon>Burkholderiales</taxon>
        <taxon>Oxalobacteraceae</taxon>
        <taxon>Telluria group</taxon>
        <taxon>Massilia</taxon>
    </lineage>
</organism>
<dbReference type="Proteomes" id="UP001204621">
    <property type="component" value="Unassembled WGS sequence"/>
</dbReference>
<dbReference type="SUPFAM" id="SSF50022">
    <property type="entry name" value="ISP domain"/>
    <property type="match status" value="1"/>
</dbReference>
<evidence type="ECO:0000256" key="20">
    <source>
        <dbReference type="RuleBase" id="RU004497"/>
    </source>
</evidence>
<evidence type="ECO:0000256" key="13">
    <source>
        <dbReference type="ARBA" id="ARBA00022989"/>
    </source>
</evidence>
<comment type="subcellular location">
    <subcellularLocation>
        <location evidence="2">Cell membrane</location>
        <topology evidence="2">Single-pass membrane protein</topology>
    </subcellularLocation>
</comment>
<keyword evidence="7" id="KW-1003">Cell membrane</keyword>
<keyword evidence="12 19" id="KW-0249">Electron transport</keyword>
<evidence type="ECO:0000256" key="8">
    <source>
        <dbReference type="ARBA" id="ARBA00022692"/>
    </source>
</evidence>
<evidence type="ECO:0000256" key="4">
    <source>
        <dbReference type="ARBA" id="ARBA00012951"/>
    </source>
</evidence>
<evidence type="ECO:0000313" key="23">
    <source>
        <dbReference type="Proteomes" id="UP001204621"/>
    </source>
</evidence>
<dbReference type="InterPro" id="IPR014349">
    <property type="entry name" value="Rieske_Fe-S_prot"/>
</dbReference>
<dbReference type="PANTHER" id="PTHR10134">
    <property type="entry name" value="CYTOCHROME B-C1 COMPLEX SUBUNIT RIESKE, MITOCHONDRIAL"/>
    <property type="match status" value="1"/>
</dbReference>
<evidence type="ECO:0000256" key="14">
    <source>
        <dbReference type="ARBA" id="ARBA00023004"/>
    </source>
</evidence>
<dbReference type="Pfam" id="PF00355">
    <property type="entry name" value="Rieske"/>
    <property type="match status" value="1"/>
</dbReference>
<evidence type="ECO:0000256" key="7">
    <source>
        <dbReference type="ARBA" id="ARBA00022475"/>
    </source>
</evidence>
<keyword evidence="10" id="KW-0479">Metal-binding</keyword>
<dbReference type="EMBL" id="JANUGU010000005">
    <property type="protein sequence ID" value="MCS0659711.1"/>
    <property type="molecule type" value="Genomic_DNA"/>
</dbReference>
<dbReference type="InterPro" id="IPR017941">
    <property type="entry name" value="Rieske_2Fe-2S"/>
</dbReference>
<comment type="miscellaneous">
    <text evidence="19">The Rieske protein is a high potential 2Fe-2S protein.</text>
</comment>
<comment type="cofactor">
    <cofactor evidence="19">
        <name>[2Fe-2S] cluster</name>
        <dbReference type="ChEBI" id="CHEBI:190135"/>
    </cofactor>
    <text evidence="19">Binds 1 [2Fe-2S] cluster per subunit.</text>
</comment>
<keyword evidence="6 19" id="KW-0813">Transport</keyword>
<evidence type="ECO:0000256" key="12">
    <source>
        <dbReference type="ARBA" id="ARBA00022982"/>
    </source>
</evidence>
<keyword evidence="9" id="KW-0001">2Fe-2S</keyword>
<evidence type="ECO:0000256" key="2">
    <source>
        <dbReference type="ARBA" id="ARBA00004162"/>
    </source>
</evidence>
<dbReference type="CDD" id="cd03470">
    <property type="entry name" value="Rieske_cytochrome_bc1"/>
    <property type="match status" value="1"/>
</dbReference>
<evidence type="ECO:0000256" key="19">
    <source>
        <dbReference type="RuleBase" id="RU004494"/>
    </source>
</evidence>
<accession>A0ABT2D0G8</accession>
<keyword evidence="13" id="KW-1133">Transmembrane helix</keyword>
<dbReference type="InterPro" id="IPR036922">
    <property type="entry name" value="Rieske_2Fe-2S_sf"/>
</dbReference>
<keyword evidence="16" id="KW-0472">Membrane</keyword>
<proteinExistence type="predicted"/>
<comment type="function">
    <text evidence="1">Component of the ubiquinol-cytochrome c reductase complex (complex III or cytochrome b-c1 complex), which is a respiratory chain that generates an electrochemical potential coupled to ATP synthesis.</text>
</comment>
<dbReference type="EC" id="7.1.1.8" evidence="4 19"/>
<evidence type="ECO:0000256" key="16">
    <source>
        <dbReference type="ARBA" id="ARBA00023136"/>
    </source>
</evidence>
<feature type="domain" description="Rieske" evidence="21">
    <location>
        <begin position="96"/>
        <end position="198"/>
    </location>
</feature>
<dbReference type="InterPro" id="IPR019470">
    <property type="entry name" value="Ubiq_cytC_Rdtase_Fe-S_su_TAT"/>
</dbReference>
<evidence type="ECO:0000313" key="22">
    <source>
        <dbReference type="EMBL" id="MCS0659711.1"/>
    </source>
</evidence>
<name>A0ABT2D0G8_9BURK</name>
<keyword evidence="23" id="KW-1185">Reference proteome</keyword>
<protein>
    <recommendedName>
        <fullName evidence="5 19">Ubiquinol-cytochrome c reductase iron-sulfur subunit</fullName>
        <ecNumber evidence="4 19">7.1.1.8</ecNumber>
    </recommendedName>
</protein>
<keyword evidence="17" id="KW-1015">Disulfide bond</keyword>
<evidence type="ECO:0000256" key="17">
    <source>
        <dbReference type="ARBA" id="ARBA00023157"/>
    </source>
</evidence>
<dbReference type="NCBIfam" id="TIGR01416">
    <property type="entry name" value="Rieske_proteo"/>
    <property type="match status" value="1"/>
</dbReference>
<dbReference type="PROSITE" id="PS51296">
    <property type="entry name" value="RIESKE"/>
    <property type="match status" value="1"/>
</dbReference>
<comment type="catalytic activity">
    <reaction evidence="18 19">
        <text>a quinol + 2 Fe(III)-[cytochrome c](out) = a quinone + 2 Fe(II)-[cytochrome c](out) + 2 H(+)(out)</text>
        <dbReference type="Rhea" id="RHEA:11484"/>
        <dbReference type="Rhea" id="RHEA-COMP:10350"/>
        <dbReference type="Rhea" id="RHEA-COMP:14399"/>
        <dbReference type="ChEBI" id="CHEBI:15378"/>
        <dbReference type="ChEBI" id="CHEBI:24646"/>
        <dbReference type="ChEBI" id="CHEBI:29033"/>
        <dbReference type="ChEBI" id="CHEBI:29034"/>
        <dbReference type="ChEBI" id="CHEBI:132124"/>
        <dbReference type="EC" id="7.1.1.8"/>
    </reaction>
</comment>
<dbReference type="PRINTS" id="PR00162">
    <property type="entry name" value="RIESKE"/>
</dbReference>
<sequence length="208" mass="21836">MSTPEPIIPAPPGEPELARRKLLLASTVGLGTAGLVLTAVPFVASLEPSERALAEAAPVAVDLAGIAPGALRTVAWRGMPVWVLHRTPAMLASLGRHDALLLDPQSAADQQPVYARNRDRSIVPAWFVAVAICTHLGCSPVFRPDAAPADLGPDWPGGFYCPCHGSRYDLAGRVFQNVPAPLNLLVPPYAFHGPGRLVIGEDGPGKLA</sequence>
<keyword evidence="15" id="KW-0411">Iron-sulfur</keyword>
<evidence type="ECO:0000256" key="11">
    <source>
        <dbReference type="ARBA" id="ARBA00022967"/>
    </source>
</evidence>
<evidence type="ECO:0000256" key="15">
    <source>
        <dbReference type="ARBA" id="ARBA00023014"/>
    </source>
</evidence>
<evidence type="ECO:0000256" key="5">
    <source>
        <dbReference type="ARBA" id="ARBA00019816"/>
    </source>
</evidence>
<evidence type="ECO:0000256" key="18">
    <source>
        <dbReference type="ARBA" id="ARBA00029351"/>
    </source>
</evidence>
<dbReference type="Pfam" id="PF10399">
    <property type="entry name" value="UCR_Fe-S_N"/>
    <property type="match status" value="1"/>
</dbReference>
<dbReference type="InterPro" id="IPR006317">
    <property type="entry name" value="Ubiquinol_cyt_c_Rdtase_Fe-S-su"/>
</dbReference>
<evidence type="ECO:0000256" key="10">
    <source>
        <dbReference type="ARBA" id="ARBA00022723"/>
    </source>
</evidence>
<gene>
    <name evidence="22" type="primary">petA</name>
    <name evidence="22" type="ORF">NX778_16695</name>
</gene>
<evidence type="ECO:0000256" key="6">
    <source>
        <dbReference type="ARBA" id="ARBA00022448"/>
    </source>
</evidence>
<reference evidence="22 23" key="1">
    <citation type="submission" date="2022-08" db="EMBL/GenBank/DDBJ databases">
        <title>Reclassification of Massilia species as members of the genera Telluria, Duganella, Pseudoduganella, Mokoshia gen. nov. and Zemynaea gen. nov. using orthogonal and non-orthogonal genome-based approaches.</title>
        <authorList>
            <person name="Bowman J.P."/>
        </authorList>
    </citation>
    <scope>NUCLEOTIDE SEQUENCE [LARGE SCALE GENOMIC DNA]</scope>
    <source>
        <strain evidence="22 23">JCM 31606</strain>
    </source>
</reference>
<comment type="caution">
    <text evidence="22">The sequence shown here is derived from an EMBL/GenBank/DDBJ whole genome shotgun (WGS) entry which is preliminary data.</text>
</comment>
<evidence type="ECO:0000256" key="3">
    <source>
        <dbReference type="ARBA" id="ARBA00011649"/>
    </source>
</evidence>
<dbReference type="InterPro" id="IPR005805">
    <property type="entry name" value="Rieske_Fe-S_prot_C"/>
</dbReference>
<evidence type="ECO:0000259" key="21">
    <source>
        <dbReference type="PROSITE" id="PS51296"/>
    </source>
</evidence>
<keyword evidence="14" id="KW-0408">Iron</keyword>
<keyword evidence="11" id="KW-1278">Translocase</keyword>
<comment type="subunit">
    <text evidence="3 20">The main subunits of complex b-c1 are: cytochrome b, cytochrome c1 and the Rieske protein.</text>
</comment>